<accession>A0ABV7A1S1</accession>
<evidence type="ECO:0000256" key="5">
    <source>
        <dbReference type="ARBA" id="ARBA00022857"/>
    </source>
</evidence>
<evidence type="ECO:0000256" key="2">
    <source>
        <dbReference type="ARBA" id="ARBA00010139"/>
    </source>
</evidence>
<comment type="similarity">
    <text evidence="2">Belongs to the FAD-binding monooxygenase family.</text>
</comment>
<dbReference type="SUPFAM" id="SSF51905">
    <property type="entry name" value="FAD/NAD(P)-binding domain"/>
    <property type="match status" value="1"/>
</dbReference>
<dbReference type="PANTHER" id="PTHR43098">
    <property type="entry name" value="L-ORNITHINE N(5)-MONOOXYGENASE-RELATED"/>
    <property type="match status" value="1"/>
</dbReference>
<dbReference type="InterPro" id="IPR050775">
    <property type="entry name" value="FAD-binding_Monooxygenases"/>
</dbReference>
<dbReference type="Gene3D" id="3.50.50.60">
    <property type="entry name" value="FAD/NAD(P)-binding domain"/>
    <property type="match status" value="1"/>
</dbReference>
<comment type="caution">
    <text evidence="8">The sequence shown here is derived from an EMBL/GenBank/DDBJ whole genome shotgun (WGS) entry which is preliminary data.</text>
</comment>
<keyword evidence="7" id="KW-0503">Monooxygenase</keyword>
<evidence type="ECO:0000256" key="7">
    <source>
        <dbReference type="ARBA" id="ARBA00023033"/>
    </source>
</evidence>
<organism evidence="8 9">
    <name type="scientific">Virgibacillus sediminis</name>
    <dbReference type="NCBI Taxonomy" id="202260"/>
    <lineage>
        <taxon>Bacteria</taxon>
        <taxon>Bacillati</taxon>
        <taxon>Bacillota</taxon>
        <taxon>Bacilli</taxon>
        <taxon>Bacillales</taxon>
        <taxon>Bacillaceae</taxon>
        <taxon>Virgibacillus</taxon>
    </lineage>
</organism>
<evidence type="ECO:0000313" key="9">
    <source>
        <dbReference type="Proteomes" id="UP001595387"/>
    </source>
</evidence>
<comment type="cofactor">
    <cofactor evidence="1">
        <name>FAD</name>
        <dbReference type="ChEBI" id="CHEBI:57692"/>
    </cofactor>
</comment>
<dbReference type="RefSeq" id="WP_390301322.1">
    <property type="nucleotide sequence ID" value="NZ_JBHRRZ010000001.1"/>
</dbReference>
<keyword evidence="6" id="KW-0560">Oxidoreductase</keyword>
<dbReference type="InterPro" id="IPR036188">
    <property type="entry name" value="FAD/NAD-bd_sf"/>
</dbReference>
<protein>
    <recommendedName>
        <fullName evidence="10">Cyclohexanone monooxygenase</fullName>
    </recommendedName>
</protein>
<sequence length="225" mass="25255">MKPTYYFGTKRPVLDTDYYETYNRDNVSLIDAKAHPIKEITEKGIKTSAEEYELDIIVFATGYDAMTGTLLKMDIRGRDGISLYDKWSGGSSVKTYLGLAINGFPNMFTITGPESPSVLTNMPISIEQHVEWIHDFIAYMDEHRMAVSEAEAEAEDNWSQHCREVAEKTLFVQTDSWYTGANVNGKPRGFPIYLGGVGPYRKICDDVAANSYKGFSLNSLTGQKI</sequence>
<evidence type="ECO:0000313" key="8">
    <source>
        <dbReference type="EMBL" id="MFC2946860.1"/>
    </source>
</evidence>
<evidence type="ECO:0000256" key="4">
    <source>
        <dbReference type="ARBA" id="ARBA00022827"/>
    </source>
</evidence>
<evidence type="ECO:0008006" key="10">
    <source>
        <dbReference type="Google" id="ProtNLM"/>
    </source>
</evidence>
<keyword evidence="4" id="KW-0274">FAD</keyword>
<reference evidence="9" key="1">
    <citation type="journal article" date="2019" name="Int. J. Syst. Evol. Microbiol.">
        <title>The Global Catalogue of Microorganisms (GCM) 10K type strain sequencing project: providing services to taxonomists for standard genome sequencing and annotation.</title>
        <authorList>
            <consortium name="The Broad Institute Genomics Platform"/>
            <consortium name="The Broad Institute Genome Sequencing Center for Infectious Disease"/>
            <person name="Wu L."/>
            <person name="Ma J."/>
        </authorList>
    </citation>
    <scope>NUCLEOTIDE SEQUENCE [LARGE SCALE GENOMIC DNA]</scope>
    <source>
        <strain evidence="9">KCTC 13193</strain>
    </source>
</reference>
<gene>
    <name evidence="8" type="ORF">ACFODW_00575</name>
</gene>
<evidence type="ECO:0000256" key="3">
    <source>
        <dbReference type="ARBA" id="ARBA00022630"/>
    </source>
</evidence>
<evidence type="ECO:0000256" key="6">
    <source>
        <dbReference type="ARBA" id="ARBA00023002"/>
    </source>
</evidence>
<dbReference type="PANTHER" id="PTHR43098:SF3">
    <property type="entry name" value="L-ORNITHINE N(5)-MONOOXYGENASE-RELATED"/>
    <property type="match status" value="1"/>
</dbReference>
<evidence type="ECO:0000256" key="1">
    <source>
        <dbReference type="ARBA" id="ARBA00001974"/>
    </source>
</evidence>
<keyword evidence="5" id="KW-0521">NADP</keyword>
<dbReference type="EMBL" id="JBHRRZ010000001">
    <property type="protein sequence ID" value="MFC2946860.1"/>
    <property type="molecule type" value="Genomic_DNA"/>
</dbReference>
<name>A0ABV7A1S1_9BACI</name>
<dbReference type="Proteomes" id="UP001595387">
    <property type="component" value="Unassembled WGS sequence"/>
</dbReference>
<proteinExistence type="inferred from homology"/>
<keyword evidence="3" id="KW-0285">Flavoprotein</keyword>
<keyword evidence="9" id="KW-1185">Reference proteome</keyword>